<keyword evidence="7" id="KW-1185">Reference proteome</keyword>
<proteinExistence type="inferred from homology"/>
<dbReference type="Gene3D" id="3.10.580.10">
    <property type="entry name" value="CBS-domain"/>
    <property type="match status" value="1"/>
</dbReference>
<dbReference type="InterPro" id="IPR046342">
    <property type="entry name" value="CBS_dom_sf"/>
</dbReference>
<evidence type="ECO:0000256" key="4">
    <source>
        <dbReference type="PROSITE-ProRule" id="PRU00703"/>
    </source>
</evidence>
<dbReference type="FunFam" id="3.10.580.10:FF:000002">
    <property type="entry name" value="Magnesium/cobalt efflux protein CorC"/>
    <property type="match status" value="1"/>
</dbReference>
<dbReference type="PANTHER" id="PTHR22777">
    <property type="entry name" value="HEMOLYSIN-RELATED"/>
    <property type="match status" value="1"/>
</dbReference>
<dbReference type="InterPro" id="IPR036318">
    <property type="entry name" value="FAD-bd_PCMH-like_sf"/>
</dbReference>
<dbReference type="InterPro" id="IPR000644">
    <property type="entry name" value="CBS_dom"/>
</dbReference>
<gene>
    <name evidence="6" type="ORF">GP480_01335</name>
</gene>
<keyword evidence="2" id="KW-0677">Repeat</keyword>
<dbReference type="AlphaFoldDB" id="A0A6P1GAT4"/>
<name>A0A6P1GAT4_9RICK</name>
<evidence type="ECO:0000256" key="3">
    <source>
        <dbReference type="ARBA" id="ARBA00023122"/>
    </source>
</evidence>
<accession>A0A6P1GAT4</accession>
<dbReference type="Proteomes" id="UP000464912">
    <property type="component" value="Chromosome"/>
</dbReference>
<dbReference type="GO" id="GO:0005886">
    <property type="term" value="C:plasma membrane"/>
    <property type="evidence" value="ECO:0007669"/>
    <property type="project" value="TreeGrafter"/>
</dbReference>
<dbReference type="InterPro" id="IPR005170">
    <property type="entry name" value="Transptr-assoc_dom"/>
</dbReference>
<dbReference type="KEGG" id="nef:GP480_01335"/>
<evidence type="ECO:0000256" key="1">
    <source>
        <dbReference type="ARBA" id="ARBA00006446"/>
    </source>
</evidence>
<dbReference type="SUPFAM" id="SSF56176">
    <property type="entry name" value="FAD-binding/transporter-associated domain-like"/>
    <property type="match status" value="1"/>
</dbReference>
<dbReference type="EMBL" id="CP047224">
    <property type="protein sequence ID" value="QHD65566.1"/>
    <property type="molecule type" value="Genomic_DNA"/>
</dbReference>
<evidence type="ECO:0000313" key="6">
    <source>
        <dbReference type="EMBL" id="QHD65566.1"/>
    </source>
</evidence>
<dbReference type="Gene3D" id="3.30.465.10">
    <property type="match status" value="1"/>
</dbReference>
<evidence type="ECO:0000259" key="5">
    <source>
        <dbReference type="PROSITE" id="PS51371"/>
    </source>
</evidence>
<dbReference type="PANTHER" id="PTHR22777:SF27">
    <property type="entry name" value="MAGNESIUM AND COBALT EFFLUX PROTEIN CORC"/>
    <property type="match status" value="1"/>
</dbReference>
<evidence type="ECO:0000313" key="7">
    <source>
        <dbReference type="Proteomes" id="UP000464912"/>
    </source>
</evidence>
<feature type="domain" description="CBS" evidence="5">
    <location>
        <begin position="83"/>
        <end position="140"/>
    </location>
</feature>
<protein>
    <submittedName>
        <fullName evidence="6">CBS domain-containing protein</fullName>
    </submittedName>
</protein>
<dbReference type="CDD" id="cd04590">
    <property type="entry name" value="CBS_pair_CorC_HlyC_assoc"/>
    <property type="match status" value="1"/>
</dbReference>
<dbReference type="InterPro" id="IPR016169">
    <property type="entry name" value="FAD-bd_PCMH_sub2"/>
</dbReference>
<comment type="similarity">
    <text evidence="1">Belongs to the UPF0053 family. Hemolysin C subfamily.</text>
</comment>
<dbReference type="Pfam" id="PF03471">
    <property type="entry name" value="CorC_HlyC"/>
    <property type="match status" value="1"/>
</dbReference>
<organism evidence="6 7">
    <name type="scientific">Neorickettsia findlayensis</name>
    <dbReference type="NCBI Taxonomy" id="2686014"/>
    <lineage>
        <taxon>Bacteria</taxon>
        <taxon>Pseudomonadati</taxon>
        <taxon>Pseudomonadota</taxon>
        <taxon>Alphaproteobacteria</taxon>
        <taxon>Rickettsiales</taxon>
        <taxon>Anaplasmataceae</taxon>
        <taxon>Neorickettsia</taxon>
    </lineage>
</organism>
<dbReference type="GO" id="GO:0050660">
    <property type="term" value="F:flavin adenine dinucleotide binding"/>
    <property type="evidence" value="ECO:0007669"/>
    <property type="project" value="InterPro"/>
</dbReference>
<dbReference type="PROSITE" id="PS51371">
    <property type="entry name" value="CBS"/>
    <property type="match status" value="2"/>
</dbReference>
<dbReference type="SMART" id="SM00116">
    <property type="entry name" value="CBS"/>
    <property type="match status" value="2"/>
</dbReference>
<reference evidence="6 7" key="1">
    <citation type="journal article" date="2020" name="MBio">
        <title>Erratum for Teymournejad et al., 'Isolation and Molecular Analysis of a Novel Neorickettsia Species That Causes Potomac Horse Fever'.</title>
        <authorList>
            <person name="Teymournejad O."/>
            <person name="Lin M."/>
            <person name="Bekebrede H."/>
            <person name="Kamr A."/>
            <person name="Toribio R.E."/>
            <person name="Arroyo L.G."/>
            <person name="Baird J.D."/>
            <person name="Rikihisa Y."/>
        </authorList>
    </citation>
    <scope>NUCLEOTIDE SEQUENCE [LARGE SCALE GENOMIC DNA]</scope>
    <source>
        <strain evidence="6 7">Fin17</strain>
    </source>
</reference>
<feature type="domain" description="CBS" evidence="5">
    <location>
        <begin position="21"/>
        <end position="80"/>
    </location>
</feature>
<reference evidence="6 7" key="2">
    <citation type="journal article" date="2020" name="MBio">
        <title>Isolation and Molecular Analysis of a Novel Neorickettsia Species That Causes Potomac Horse Fever.</title>
        <authorList>
            <person name="Teymournejad O."/>
            <person name="Lin M."/>
            <person name="Bekebrede H."/>
            <person name="Kamr A."/>
            <person name="Toribio R.E."/>
            <person name="Arroyo L.G."/>
            <person name="Baird J.D."/>
            <person name="Rikihisa Y."/>
        </authorList>
    </citation>
    <scope>NUCLEOTIDE SEQUENCE [LARGE SCALE GENOMIC DNA]</scope>
    <source>
        <strain evidence="6 7">Fin17</strain>
    </source>
</reference>
<sequence length="233" mass="25198">MTVQDGSSLAKLDSIYVEDIMVERSKIVALDVSAKSEELLEVLKNIGHSRLPVFEGNLDKIIGFIHVKDVLNRVGTFFDVRGVLRKIICVPPSMKVSGLLGEMKAARVHLAVVVDEFGATVGVVTMKDIVEQIFGDIQDEHGVDAEPFFLCVGSGRFKVSTEIEMKEFLDKSGLELETGHGSRTLGGYILSIAGKVPLVGDVISSPEGVEFTILDADNKRIGVVLVDASRVVS</sequence>
<dbReference type="SMART" id="SM01091">
    <property type="entry name" value="CorC_HlyC"/>
    <property type="match status" value="1"/>
</dbReference>
<dbReference type="InterPro" id="IPR044751">
    <property type="entry name" value="Ion_transp-like_CBS"/>
</dbReference>
<evidence type="ECO:0000256" key="2">
    <source>
        <dbReference type="ARBA" id="ARBA00022737"/>
    </source>
</evidence>
<dbReference type="Pfam" id="PF00571">
    <property type="entry name" value="CBS"/>
    <property type="match status" value="2"/>
</dbReference>
<keyword evidence="3 4" id="KW-0129">CBS domain</keyword>
<dbReference type="SUPFAM" id="SSF54631">
    <property type="entry name" value="CBS-domain pair"/>
    <property type="match status" value="1"/>
</dbReference>